<dbReference type="AlphaFoldDB" id="A0A318JNB1"/>
<name>A0A318JNB1_9NOCA</name>
<dbReference type="InterPro" id="IPR029058">
    <property type="entry name" value="AB_hydrolase_fold"/>
</dbReference>
<dbReference type="Gene3D" id="3.40.50.1820">
    <property type="entry name" value="alpha/beta hydrolase"/>
    <property type="match status" value="1"/>
</dbReference>
<protein>
    <submittedName>
        <fullName evidence="2">Pimeloyl-ACP methyl ester carboxylesterase</fullName>
    </submittedName>
</protein>
<dbReference type="GO" id="GO:0003824">
    <property type="term" value="F:catalytic activity"/>
    <property type="evidence" value="ECO:0007669"/>
    <property type="project" value="UniProtKB-ARBA"/>
</dbReference>
<dbReference type="EMBL" id="QJKF01000022">
    <property type="protein sequence ID" value="PXX54886.1"/>
    <property type="molecule type" value="Genomic_DNA"/>
</dbReference>
<dbReference type="OrthoDB" id="9773549at2"/>
<organism evidence="2 3">
    <name type="scientific">Nocardia tenerifensis</name>
    <dbReference type="NCBI Taxonomy" id="228006"/>
    <lineage>
        <taxon>Bacteria</taxon>
        <taxon>Bacillati</taxon>
        <taxon>Actinomycetota</taxon>
        <taxon>Actinomycetes</taxon>
        <taxon>Mycobacteriales</taxon>
        <taxon>Nocardiaceae</taxon>
        <taxon>Nocardia</taxon>
    </lineage>
</organism>
<keyword evidence="3" id="KW-1185">Reference proteome</keyword>
<proteinExistence type="predicted"/>
<evidence type="ECO:0000313" key="3">
    <source>
        <dbReference type="Proteomes" id="UP000247569"/>
    </source>
</evidence>
<dbReference type="InterPro" id="IPR000073">
    <property type="entry name" value="AB_hydrolase_1"/>
</dbReference>
<dbReference type="InterPro" id="IPR052897">
    <property type="entry name" value="Sec-Metab_Biosynth_Hydrolase"/>
</dbReference>
<dbReference type="SUPFAM" id="SSF53474">
    <property type="entry name" value="alpha/beta-Hydrolases"/>
    <property type="match status" value="1"/>
</dbReference>
<dbReference type="PANTHER" id="PTHR37017">
    <property type="entry name" value="AB HYDROLASE-1 DOMAIN-CONTAINING PROTEIN-RELATED"/>
    <property type="match status" value="1"/>
</dbReference>
<gene>
    <name evidence="2" type="ORF">DFR70_12227</name>
</gene>
<reference evidence="2 3" key="1">
    <citation type="submission" date="2018-05" db="EMBL/GenBank/DDBJ databases">
        <title>Genomic Encyclopedia of Type Strains, Phase IV (KMG-IV): sequencing the most valuable type-strain genomes for metagenomic binning, comparative biology and taxonomic classification.</title>
        <authorList>
            <person name="Goeker M."/>
        </authorList>
    </citation>
    <scope>NUCLEOTIDE SEQUENCE [LARGE SCALE GENOMIC DNA]</scope>
    <source>
        <strain evidence="2 3">DSM 44704</strain>
    </source>
</reference>
<dbReference type="Proteomes" id="UP000247569">
    <property type="component" value="Unassembled WGS sequence"/>
</dbReference>
<evidence type="ECO:0000259" key="1">
    <source>
        <dbReference type="Pfam" id="PF12697"/>
    </source>
</evidence>
<dbReference type="PANTHER" id="PTHR37017:SF11">
    <property type="entry name" value="ESTERASE_LIPASE_THIOESTERASE DOMAIN-CONTAINING PROTEIN"/>
    <property type="match status" value="1"/>
</dbReference>
<evidence type="ECO:0000313" key="2">
    <source>
        <dbReference type="EMBL" id="PXX54886.1"/>
    </source>
</evidence>
<dbReference type="Pfam" id="PF12697">
    <property type="entry name" value="Abhydrolase_6"/>
    <property type="match status" value="1"/>
</dbReference>
<comment type="caution">
    <text evidence="2">The sequence shown here is derived from an EMBL/GenBank/DDBJ whole genome shotgun (WGS) entry which is preliminary data.</text>
</comment>
<feature type="domain" description="AB hydrolase-1" evidence="1">
    <location>
        <begin position="5"/>
        <end position="224"/>
    </location>
</feature>
<sequence>MKPVVVYVHGAFISDSTWWWSFVAEKLRAHGIESRAVDLPSCGPAGPLGTLADDVDAVRKVIAEVDTPVILVGHSYGGAVISAAAVDQPSVRHLVYISAVVPEGTSVVDCGFIPEDQVPELDIREDGTVSEGPQHFKSRVLESLPTPEMTEEAVSRLTRQSVASFTDIASGEAWRTVASSYIITQFDADVPVSAQRAHAARTGTVHEVPTNHFAHLERPDLVAEILLGIAAADTEATAAEATSA</sequence>
<accession>A0A318JNB1</accession>
<dbReference type="RefSeq" id="WP_063713489.1">
    <property type="nucleotide sequence ID" value="NZ_QJKF01000022.1"/>
</dbReference>